<protein>
    <submittedName>
        <fullName evidence="9">Protein GrpE</fullName>
    </submittedName>
</protein>
<dbReference type="PANTHER" id="PTHR21237">
    <property type="entry name" value="GRPE PROTEIN"/>
    <property type="match status" value="1"/>
</dbReference>
<evidence type="ECO:0000256" key="3">
    <source>
        <dbReference type="ARBA" id="ARBA00011738"/>
    </source>
</evidence>
<dbReference type="NCBIfam" id="NF010737">
    <property type="entry name" value="PRK14139.1"/>
    <property type="match status" value="1"/>
</dbReference>
<dbReference type="InterPro" id="IPR013805">
    <property type="entry name" value="GrpE_CC"/>
</dbReference>
<comment type="subunit">
    <text evidence="3">Homodimer.</text>
</comment>
<dbReference type="Pfam" id="PF01025">
    <property type="entry name" value="GrpE"/>
    <property type="match status" value="1"/>
</dbReference>
<comment type="caution">
    <text evidence="9">The sequence shown here is derived from an EMBL/GenBank/DDBJ whole genome shotgun (WGS) entry which is preliminary data.</text>
</comment>
<sequence>MTVETQQSKEQVKDKVKAEAKQDTRAEETIEEVVAGNPLLEEDMDSMDKEEAGDEKTTKVHEEHKAKIATLTDELAKAKDQVLRAFAEMENIKRRARMDVEKAHKFGLEKMVKALLPIVDSLEKGIESAANTEGSNAQNEALKEGMTLTLKLFTDTLGQFDIKQLNPEGEPFDPNFHQAMSMVPNPDMEPNTVMTVFQKGYTLSDRIVRPAMVVVSKGV</sequence>
<accession>A0A2H9T6M2</accession>
<dbReference type="FunFam" id="2.30.22.10:FF:000001">
    <property type="entry name" value="Protein GrpE"/>
    <property type="match status" value="1"/>
</dbReference>
<dbReference type="GO" id="GO:0042803">
    <property type="term" value="F:protein homodimerization activity"/>
    <property type="evidence" value="ECO:0007669"/>
    <property type="project" value="InterPro"/>
</dbReference>
<dbReference type="PROSITE" id="PS01071">
    <property type="entry name" value="GRPE"/>
    <property type="match status" value="1"/>
</dbReference>
<reference evidence="9" key="1">
    <citation type="journal article" date="2017" name="Appl. Environ. Microbiol.">
        <title>Molecular characterization of an Endozoicomonas-like organism causing infection in king scallop Pecten maximus L.</title>
        <authorList>
            <person name="Cano I."/>
            <person name="van Aerle R."/>
            <person name="Ross S."/>
            <person name="Verner-Jeffreys D.W."/>
            <person name="Paley R.K."/>
            <person name="Rimmer G."/>
            <person name="Ryder D."/>
            <person name="Hooper P."/>
            <person name="Stone D."/>
            <person name="Feist S.W."/>
        </authorList>
    </citation>
    <scope>NUCLEOTIDE SEQUENCE</scope>
</reference>
<dbReference type="Gene3D" id="2.30.22.10">
    <property type="entry name" value="Head domain of nucleotide exchange factor GrpE"/>
    <property type="match status" value="1"/>
</dbReference>
<dbReference type="InterPro" id="IPR009012">
    <property type="entry name" value="GrpE_head"/>
</dbReference>
<feature type="coiled-coil region" evidence="7">
    <location>
        <begin position="61"/>
        <end position="95"/>
    </location>
</feature>
<dbReference type="GO" id="GO:0051087">
    <property type="term" value="F:protein-folding chaperone binding"/>
    <property type="evidence" value="ECO:0007669"/>
    <property type="project" value="InterPro"/>
</dbReference>
<keyword evidence="6" id="KW-0143">Chaperone</keyword>
<evidence type="ECO:0000313" key="9">
    <source>
        <dbReference type="EMBL" id="PJE78854.1"/>
    </source>
</evidence>
<evidence type="ECO:0000256" key="4">
    <source>
        <dbReference type="ARBA" id="ARBA00022490"/>
    </source>
</evidence>
<comment type="subcellular location">
    <subcellularLocation>
        <location evidence="1">Cytoplasm</location>
    </subcellularLocation>
</comment>
<keyword evidence="7" id="KW-0175">Coiled coil</keyword>
<dbReference type="GO" id="GO:0000774">
    <property type="term" value="F:adenyl-nucleotide exchange factor activity"/>
    <property type="evidence" value="ECO:0007669"/>
    <property type="project" value="InterPro"/>
</dbReference>
<dbReference type="PRINTS" id="PR00773">
    <property type="entry name" value="GRPEPROTEIN"/>
</dbReference>
<name>A0A2H9T6M2_9ZZZZ</name>
<dbReference type="EMBL" id="NSIT01000121">
    <property type="protein sequence ID" value="PJE78854.1"/>
    <property type="molecule type" value="Genomic_DNA"/>
</dbReference>
<dbReference type="Gene3D" id="3.90.20.20">
    <property type="match status" value="1"/>
</dbReference>
<gene>
    <name evidence="9" type="primary">grpE</name>
    <name evidence="9" type="ORF">CI610_02191</name>
</gene>
<feature type="compositionally biased region" description="Basic and acidic residues" evidence="8">
    <location>
        <begin position="46"/>
        <end position="61"/>
    </location>
</feature>
<proteinExistence type="inferred from homology"/>
<dbReference type="NCBIfam" id="NF010738">
    <property type="entry name" value="PRK14140.1"/>
    <property type="match status" value="1"/>
</dbReference>
<evidence type="ECO:0000256" key="6">
    <source>
        <dbReference type="ARBA" id="ARBA00023186"/>
    </source>
</evidence>
<evidence type="ECO:0000256" key="1">
    <source>
        <dbReference type="ARBA" id="ARBA00004496"/>
    </source>
</evidence>
<feature type="compositionally biased region" description="Basic and acidic residues" evidence="8">
    <location>
        <begin position="10"/>
        <end position="28"/>
    </location>
</feature>
<organism evidence="9">
    <name type="scientific">invertebrate metagenome</name>
    <dbReference type="NCBI Taxonomy" id="1711999"/>
    <lineage>
        <taxon>unclassified sequences</taxon>
        <taxon>metagenomes</taxon>
        <taxon>organismal metagenomes</taxon>
    </lineage>
</organism>
<dbReference type="InterPro" id="IPR000740">
    <property type="entry name" value="GrpE"/>
</dbReference>
<keyword evidence="5" id="KW-0346">Stress response</keyword>
<dbReference type="AlphaFoldDB" id="A0A2H9T6M2"/>
<comment type="similarity">
    <text evidence="2">Belongs to the GrpE family.</text>
</comment>
<dbReference type="GO" id="GO:0051082">
    <property type="term" value="F:unfolded protein binding"/>
    <property type="evidence" value="ECO:0007669"/>
    <property type="project" value="TreeGrafter"/>
</dbReference>
<dbReference type="PANTHER" id="PTHR21237:SF23">
    <property type="entry name" value="GRPE PROTEIN HOMOLOG, MITOCHONDRIAL"/>
    <property type="match status" value="1"/>
</dbReference>
<dbReference type="NCBIfam" id="NF010748">
    <property type="entry name" value="PRK14150.1"/>
    <property type="match status" value="1"/>
</dbReference>
<dbReference type="GO" id="GO:0006457">
    <property type="term" value="P:protein folding"/>
    <property type="evidence" value="ECO:0007669"/>
    <property type="project" value="InterPro"/>
</dbReference>
<dbReference type="SUPFAM" id="SSF58014">
    <property type="entry name" value="Coiled-coil domain of nucleotide exchange factor GrpE"/>
    <property type="match status" value="1"/>
</dbReference>
<evidence type="ECO:0000256" key="5">
    <source>
        <dbReference type="ARBA" id="ARBA00023016"/>
    </source>
</evidence>
<feature type="region of interest" description="Disordered" evidence="8">
    <location>
        <begin position="1"/>
        <end position="61"/>
    </location>
</feature>
<evidence type="ECO:0000256" key="7">
    <source>
        <dbReference type="SAM" id="Coils"/>
    </source>
</evidence>
<evidence type="ECO:0000256" key="2">
    <source>
        <dbReference type="ARBA" id="ARBA00009054"/>
    </source>
</evidence>
<dbReference type="SUPFAM" id="SSF51064">
    <property type="entry name" value="Head domain of nucleotide exchange factor GrpE"/>
    <property type="match status" value="1"/>
</dbReference>
<keyword evidence="4" id="KW-0963">Cytoplasm</keyword>
<dbReference type="HAMAP" id="MF_01151">
    <property type="entry name" value="GrpE"/>
    <property type="match status" value="1"/>
</dbReference>
<dbReference type="GO" id="GO:0005829">
    <property type="term" value="C:cytosol"/>
    <property type="evidence" value="ECO:0007669"/>
    <property type="project" value="TreeGrafter"/>
</dbReference>
<evidence type="ECO:0000256" key="8">
    <source>
        <dbReference type="SAM" id="MobiDB-lite"/>
    </source>
</evidence>
<dbReference type="CDD" id="cd00446">
    <property type="entry name" value="GrpE"/>
    <property type="match status" value="1"/>
</dbReference>